<sequence>MQIKYLLLIAILLTITKQVTVTKTDECDECTQFKSSSDCKSSKLGCTWTEKTATTPGSCGKTTAPPPVTYTPYCSTIETANCAKTFGCALIEGKCTHFTGCSAYVKTTHSDCQNISNLCITNGTTCTNALECIGYTKEQCETTPSLKSPYKCKLEGETCREYNCTEADSSLATHGACDTWKAGCKTTGAGCIDSIPSCNNYQGTSETCPKMRGSDGNCEFNPEGNNCRPRVCTGADTSLNTDEDCGKYQDKCLTTGKGCIAIRPSCSNYTGNAITCIGYIGTDGDCAGDATGTKCRARLCSEKTATTDEDCGKWKTGCQTNGRQCVDSLGNCNTYEGTITTCAQIKGLDGNCKGTSTTTAKCVLKDCVTDSNETFKTKDQCLAVQQFCKTTGKGCVATLSNCSSYSFTDADGTSCNSLYGLNGRCKAGTGGKCADRVCTEAPTSYTSQPQCEEYKSGCVPTGAGCVSPTLCQDTVKQVTCEGTDNCGWNSICVSKTSCGLLTQSKSVCESVKINERSCKWESNTCRPAKCDDFTATDDTTCNTLLPGCVTNGTKCVDGSNCAAQFKGTQSTCQGYKAKCTNDTNATETTACKTKTCDDSYLEYISDTDCSNYLAGCVTKGKGCIIDTAQCSSYTGTPEQCDKFKGNKTIRCWNTSATSGPCTNKQCNQATGMADNNTCEEFLTGCLYDGNGSCVDKSAQCTAYTGDATTCPGFTGGNGSKPCYKGASGKCRDKSCYDDTTSDSDGACDTFLPGCVTKGTGCIPKTSLCSAYQGITDKCLTFTGNSAADKCTRLEPCISKSTTCSLKTEVTSNNDCLTYHADCRFKLGDNACIQSLGTCAEYTFTSTDDTERQNYCNTITTKTGSLCSYNPTVTGKCSARACNLWVSTLANITCENYNGTSSCKSNGASYCYAPENSCALYTIPNSITEAAAKLTWCNGMFTNDVTPTKCSYDSATSTTCSDINTCEEIISPTSAADCNKKLNNGNCQFTNNKCITTKTTCNGYSLTGITTGQAAYCSALKSDDGTTVKQCVYNSATTTTCVEATTTTILSIPTNPTYTDPSAITVAACNTITSPTSQADCNVGTGSCKYYKGACYARVVCASYTIPASITAADDKQYFCQNMFDDAADTYCSFDSTLNSNAGGCAAGKTACTEYTGLTAAAASGDTDDVANKLKCSKYRIKTGSACNYIQSETVKTTCHAPADNAASCTVITAGITTDADCDLRTILGCKKNGGGATCIARDACTAAVSGTTNDEKATNCQANPGPDSIYCSYEASGANCVAAKSACTGYVNAQATCAGYSGLSGTGLLALCQAKIDQVGVKCSWNIGATACIAAPKTCAEWSTLPTSGQLEFCQARIKSDGKSCSWTTGAACSDAPATCAGWSTLPTSGQLEFCLTKINQNGQRCSWVTGASACSDAPAACSGWNSVPTSGQLEYCQAKYKQDGKKCSWISGTSCTDAQTLCTSLTNLPSSEELAYCQQRIKQNGLRCSWTTGASTCSDAPVACTGWSTLPQSGQLEFCLTKINQNGFKCAWNTSGTTCIDLPAACTGWNSLPTSGQLEFCLARSNLAGQKCSWVTGAAACSDAPADCSNWNTLPSTGKLEYCTTKFQLDGGKCSWTTGASACRDYSCEDTLSPQSQADCDVIGTGCTYQPQNQICYIKQSACTSYTPTGLTDDDKLNYCNNLVNSSNVGCTFLKKGSVTTCSVLAACTGYNVTSITDAGDKLSACQGAVPTSGKCTYFSGNTCVAVDACTSYTGGTAASIGADCAKQKDTAGFLCFGTGTACVAATCNDVTGATSIDDCKKYANNCVYSTQKCYTQSATCNYSTGGTNAIPLCNSLKDTNGNFCTADADSDATCKQRTCDDTATKMFQTHEECKAYLPTCKSNGNGCILETTTCAQQSGYLNYCDWVLDTNNKSTCAKGTAATTDASCTNLSCDLNVTATNDSECQSFHPDCLNNGLGCIHKNEPCSSYYGTKEQCQQFIGNGKKCFGDSTSGKKACRERKCTDMTTATGNSDCENFLPGCLYNGAGCVPKSDPCSAYKGTQTICSGFKGSNGTKYCWGASDTASGNCADRKCSDKQGTTDAECQTFLPPISTSSSQLCITDGTKCTDIGKQCSFFKGTDETCQKFTATDGPCKASAVSATPVACTPKVCYEAPNTFTTDKQCQDYHPSCKTTGRGCKSNVGCGDYTSLTSCTTNTSCQWAGQCRSEPATCSSLTSLGQTICVNTPLTNGKKCAWFNGATSQTSVCRDFTCADYDGSITTHKDCQDKDQTCTTSGAGCVTLGTCSSYKSQTVCEAANTTEDSLRCFWNSATAACRQRQCADGVFTTDDACKTWLTGCKTSGITCIGPTFGCGAFDGNPKLCQQNSAGNPCYYVDGTCYDYDNCTDITSQTFSVCQKFSKQCVPTNSTCRAITLCDKYEDVFSCTIGINDTKCGWLPEGKCKDYTACSDANGANLSACASWGSTCVSDGTKCVDKGTCSSYLTPSACDNDGTDGKCQWTGTSCRLRECTDNAATTDSECLAYVVKSGLCTTDGAKCVPRSTCGSYQSETACTTGQDGVPCIFDLPVGATTGTKSCRPKECTDIKGVTNDACIGQIPNKACVSNGINCVKQDTCANYKNKLSCKAGGSDGKCAFNPAPTVADPNNGTCQQFKSCETGNNDKDACDSKSKACKWSSTTTGTTTTTSCKPMDCPGVASGTTCNPFQSFDGASSTICVLVNNQCTVGDPSTLTVDQCYKTQTLYSYTWNESTNKCVSCKASTNNNNNTTNPNTTDPGTNTDDNGYILGVTIPLAILGIFV</sequence>
<feature type="chain" id="PRO_5035764622" evidence="1">
    <location>
        <begin position="22"/>
        <end position="2797"/>
    </location>
</feature>
<keyword evidence="1" id="KW-0732">Signal</keyword>
<dbReference type="OMA" id="GHMIPIC"/>
<organism evidence="2 3">
    <name type="scientific">Paramecium primaurelia</name>
    <dbReference type="NCBI Taxonomy" id="5886"/>
    <lineage>
        <taxon>Eukaryota</taxon>
        <taxon>Sar</taxon>
        <taxon>Alveolata</taxon>
        <taxon>Ciliophora</taxon>
        <taxon>Intramacronucleata</taxon>
        <taxon>Oligohymenophorea</taxon>
        <taxon>Peniculida</taxon>
        <taxon>Parameciidae</taxon>
        <taxon>Paramecium</taxon>
    </lineage>
</organism>
<accession>A0A8S1PF11</accession>
<evidence type="ECO:0000313" key="3">
    <source>
        <dbReference type="Proteomes" id="UP000688137"/>
    </source>
</evidence>
<dbReference type="SMART" id="SM00639">
    <property type="entry name" value="PSA"/>
    <property type="match status" value="27"/>
</dbReference>
<evidence type="ECO:0000256" key="1">
    <source>
        <dbReference type="SAM" id="SignalP"/>
    </source>
</evidence>
<evidence type="ECO:0000313" key="2">
    <source>
        <dbReference type="EMBL" id="CAD8101293.1"/>
    </source>
</evidence>
<dbReference type="EMBL" id="CAJJDM010000118">
    <property type="protein sequence ID" value="CAD8101293.1"/>
    <property type="molecule type" value="Genomic_DNA"/>
</dbReference>
<reference evidence="2" key="1">
    <citation type="submission" date="2021-01" db="EMBL/GenBank/DDBJ databases">
        <authorList>
            <consortium name="Genoscope - CEA"/>
            <person name="William W."/>
        </authorList>
    </citation>
    <scope>NUCLEOTIDE SEQUENCE</scope>
</reference>
<name>A0A8S1PF11_PARPR</name>
<proteinExistence type="predicted"/>
<comment type="caution">
    <text evidence="2">The sequence shown here is derived from an EMBL/GenBank/DDBJ whole genome shotgun (WGS) entry which is preliminary data.</text>
</comment>
<dbReference type="Proteomes" id="UP000688137">
    <property type="component" value="Unassembled WGS sequence"/>
</dbReference>
<gene>
    <name evidence="2" type="ORF">PPRIM_AZ9-3.1.T1150038</name>
</gene>
<dbReference type="Pfam" id="PF01508">
    <property type="entry name" value="Paramecium_SA"/>
    <property type="match status" value="10"/>
</dbReference>
<keyword evidence="3" id="KW-1185">Reference proteome</keyword>
<protein>
    <submittedName>
        <fullName evidence="2">Uncharacterized protein</fullName>
    </submittedName>
</protein>
<feature type="signal peptide" evidence="1">
    <location>
        <begin position="1"/>
        <end position="21"/>
    </location>
</feature>
<dbReference type="InterPro" id="IPR002895">
    <property type="entry name" value="Paramecium_SA"/>
</dbReference>